<reference evidence="2 4" key="2">
    <citation type="submission" date="2017-08" db="EMBL/GenBank/DDBJ databases">
        <authorList>
            <person name="Chaillou S."/>
        </authorList>
    </citation>
    <scope>NUCLEOTIDE SEQUENCE [LARGE SCALE GENOMIC DNA]</scope>
    <source>
        <strain evidence="2 4">MFPA15A1205</strain>
    </source>
</reference>
<protein>
    <submittedName>
        <fullName evidence="2">Low calcium response locus protein R</fullName>
    </submittedName>
    <submittedName>
        <fullName evidence="1">Type III secretion system regulator LcrR</fullName>
    </submittedName>
</protein>
<dbReference type="Pfam" id="PF09621">
    <property type="entry name" value="LcrR"/>
    <property type="match status" value="1"/>
</dbReference>
<dbReference type="GeneID" id="61878761"/>
<dbReference type="Proteomes" id="UP000219564">
    <property type="component" value="Unassembled WGS sequence"/>
</dbReference>
<evidence type="ECO:0000313" key="4">
    <source>
        <dbReference type="Proteomes" id="UP000219564"/>
    </source>
</evidence>
<dbReference type="NCBIfam" id="TIGR02572">
    <property type="entry name" value="LcrR"/>
    <property type="match status" value="1"/>
</dbReference>
<accession>A0AAP6YUB8</accession>
<proteinExistence type="predicted"/>
<dbReference type="RefSeq" id="WP_047278268.1">
    <property type="nucleotide sequence ID" value="NZ_CAUQZS010000001.1"/>
</dbReference>
<dbReference type="InterPro" id="IPR013405">
    <property type="entry name" value="T3SS_LcrR"/>
</dbReference>
<comment type="caution">
    <text evidence="2">The sequence shown here is derived from an EMBL/GenBank/DDBJ whole genome shotgun (WGS) entry which is preliminary data.</text>
</comment>
<evidence type="ECO:0000313" key="3">
    <source>
        <dbReference type="Proteomes" id="UP000216897"/>
    </source>
</evidence>
<gene>
    <name evidence="2" type="primary">lcrR</name>
    <name evidence="1" type="ORF">CJF38_03965</name>
    <name evidence="2" type="ORF">PLUA15_50141</name>
</gene>
<evidence type="ECO:0000313" key="1">
    <source>
        <dbReference type="EMBL" id="OZY56223.1"/>
    </source>
</evidence>
<dbReference type="EMBL" id="NQKG01000003">
    <property type="protein sequence ID" value="OZY56223.1"/>
    <property type="molecule type" value="Genomic_DNA"/>
</dbReference>
<organism evidence="2 4">
    <name type="scientific">Pseudomonas lundensis</name>
    <dbReference type="NCBI Taxonomy" id="86185"/>
    <lineage>
        <taxon>Bacteria</taxon>
        <taxon>Pseudomonadati</taxon>
        <taxon>Pseudomonadota</taxon>
        <taxon>Gammaproteobacteria</taxon>
        <taxon>Pseudomonadales</taxon>
        <taxon>Pseudomonadaceae</taxon>
        <taxon>Pseudomonas</taxon>
    </lineage>
</organism>
<reference evidence="1 3" key="1">
    <citation type="submission" date="2017-08" db="EMBL/GenBank/DDBJ databases">
        <title>Genomic and metabolic characterisation of spoilage-associated Pseudomonas species.</title>
        <authorList>
            <person name="Stanborough T."/>
            <person name="Fegan N."/>
            <person name="Powell S.M."/>
            <person name="Singh T."/>
            <person name="Tamplin M.L."/>
            <person name="Chandry P.S."/>
        </authorList>
    </citation>
    <scope>NUCLEOTIDE SEQUENCE [LARGE SCALE GENOMIC DNA]</scope>
    <source>
        <strain evidence="1 3">L1814</strain>
    </source>
</reference>
<evidence type="ECO:0000313" key="2">
    <source>
        <dbReference type="EMBL" id="SOB54268.1"/>
    </source>
</evidence>
<sequence>MNRDPLCDWFEQSGRGVRPHFLRNTGLQLGWQFMSGGCEVAWRCEGARVWIVMFRRLDERLGLANPFAPLYLLAEAARCVLPPPASLYGNVEVLAHSPLAAARLGRFYQRWAGAHQPQPGWFELDVSRVCSLQHMRKRQKLDRA</sequence>
<name>A0AAP6YUB8_9PSED</name>
<keyword evidence="3" id="KW-1185">Reference proteome</keyword>
<dbReference type="AlphaFoldDB" id="A0AAP6YUB8"/>
<dbReference type="InterPro" id="IPR022797">
    <property type="entry name" value="LcrR/CesD2"/>
</dbReference>
<dbReference type="EMBL" id="OBKZ01000045">
    <property type="protein sequence ID" value="SOB54268.1"/>
    <property type="molecule type" value="Genomic_DNA"/>
</dbReference>
<dbReference type="Proteomes" id="UP000216897">
    <property type="component" value="Unassembled WGS sequence"/>
</dbReference>